<comment type="caution">
    <text evidence="9">The sequence shown here is derived from an EMBL/GenBank/DDBJ whole genome shotgun (WGS) entry which is preliminary data.</text>
</comment>
<evidence type="ECO:0000256" key="2">
    <source>
        <dbReference type="ARBA" id="ARBA00023125"/>
    </source>
</evidence>
<sequence>MVPFFGETDDDDEDEDDHDAVTTTSGTPSGTDSSTVFWSHEDSIGTTMTSPPLLMHNDANKPANKQQQQQQYYGNNMSHDSSHFFCTDYSTNPIYGRDTIGGDNSLSNNNRGRQESGAAAVAPRQLGPLPPRSCSIITSPHLAHLTDLCSPLGGGVDNHRHHSTTLFSVQGPSERGRRWDGQSEPRSGGGRVLVRGDKVNSLHDLHLHQHHHGNKKHPTAISMRKGVSSSKPKRKPRVLFSQTQVFELERKFQQQRYLSANERDGLAKQLKLTPNQVKIWFQNRRYKSKKCQSPSPILTSEEVELVGGGCDTAPVVVGSSQQQQCVLQGNGANFGIANTYPVDNNTMAYPTVSDDEQSQNRGMISSTYTNFVPLSQYNNYNNESDSTYACCYATNFHSNLSSDFRNCVGIQTDDAAMLSSGGGGLVEMANSSSSSYGMIHGEITAQPSNMLV</sequence>
<dbReference type="PROSITE" id="PS00027">
    <property type="entry name" value="HOMEOBOX_1"/>
    <property type="match status" value="1"/>
</dbReference>
<dbReference type="SMART" id="SM00389">
    <property type="entry name" value="HOX"/>
    <property type="match status" value="1"/>
</dbReference>
<accession>A0A226DH66</accession>
<feature type="region of interest" description="Disordered" evidence="7">
    <location>
        <begin position="208"/>
        <end position="235"/>
    </location>
</feature>
<gene>
    <name evidence="9" type="ORF">Fcan01_21354</name>
</gene>
<feature type="compositionally biased region" description="Basic residues" evidence="7">
    <location>
        <begin position="208"/>
        <end position="218"/>
    </location>
</feature>
<reference evidence="9 10" key="1">
    <citation type="submission" date="2015-12" db="EMBL/GenBank/DDBJ databases">
        <title>The genome of Folsomia candida.</title>
        <authorList>
            <person name="Faddeeva A."/>
            <person name="Derks M.F."/>
            <person name="Anvar Y."/>
            <person name="Smit S."/>
            <person name="Van Straalen N."/>
            <person name="Roelofs D."/>
        </authorList>
    </citation>
    <scope>NUCLEOTIDE SEQUENCE [LARGE SCALE GENOMIC DNA]</scope>
    <source>
        <strain evidence="9 10">VU population</strain>
        <tissue evidence="9">Whole body</tissue>
    </source>
</reference>
<evidence type="ECO:0000313" key="9">
    <source>
        <dbReference type="EMBL" id="OXA44194.1"/>
    </source>
</evidence>
<dbReference type="GO" id="GO:0000981">
    <property type="term" value="F:DNA-binding transcription factor activity, RNA polymerase II-specific"/>
    <property type="evidence" value="ECO:0007669"/>
    <property type="project" value="InterPro"/>
</dbReference>
<feature type="region of interest" description="Disordered" evidence="7">
    <location>
        <begin position="169"/>
        <end position="192"/>
    </location>
</feature>
<name>A0A226DH66_FOLCA</name>
<keyword evidence="3 5" id="KW-0371">Homeobox</keyword>
<dbReference type="Pfam" id="PF00046">
    <property type="entry name" value="Homeodomain"/>
    <property type="match status" value="1"/>
</dbReference>
<feature type="compositionally biased region" description="Low complexity" evidence="7">
    <location>
        <begin position="22"/>
        <end position="35"/>
    </location>
</feature>
<dbReference type="Gene3D" id="1.10.10.60">
    <property type="entry name" value="Homeodomain-like"/>
    <property type="match status" value="1"/>
</dbReference>
<dbReference type="AlphaFoldDB" id="A0A226DH66"/>
<evidence type="ECO:0000256" key="6">
    <source>
        <dbReference type="RuleBase" id="RU000682"/>
    </source>
</evidence>
<protein>
    <submittedName>
        <fullName evidence="9">Homeobox protein Nkx-2.3</fullName>
    </submittedName>
</protein>
<dbReference type="PANTHER" id="PTHR24340">
    <property type="entry name" value="HOMEOBOX PROTEIN NKX"/>
    <property type="match status" value="1"/>
</dbReference>
<feature type="region of interest" description="Disordered" evidence="7">
    <location>
        <begin position="100"/>
        <end position="126"/>
    </location>
</feature>
<evidence type="ECO:0000256" key="4">
    <source>
        <dbReference type="ARBA" id="ARBA00023242"/>
    </source>
</evidence>
<dbReference type="PROSITE" id="PS50071">
    <property type="entry name" value="HOMEOBOX_2"/>
    <property type="match status" value="1"/>
</dbReference>
<feature type="region of interest" description="Disordered" evidence="7">
    <location>
        <begin position="1"/>
        <end position="77"/>
    </location>
</feature>
<dbReference type="InterPro" id="IPR009057">
    <property type="entry name" value="Homeodomain-like_sf"/>
</dbReference>
<comment type="subcellular location">
    <subcellularLocation>
        <location evidence="1 5 6">Nucleus</location>
    </subcellularLocation>
</comment>
<evidence type="ECO:0000313" key="10">
    <source>
        <dbReference type="Proteomes" id="UP000198287"/>
    </source>
</evidence>
<dbReference type="InterPro" id="IPR050394">
    <property type="entry name" value="Homeobox_NK-like"/>
</dbReference>
<keyword evidence="4 5" id="KW-0539">Nucleus</keyword>
<feature type="DNA-binding region" description="Homeobox" evidence="5">
    <location>
        <begin position="233"/>
        <end position="292"/>
    </location>
</feature>
<dbReference type="GO" id="GO:0030154">
    <property type="term" value="P:cell differentiation"/>
    <property type="evidence" value="ECO:0007669"/>
    <property type="project" value="TreeGrafter"/>
</dbReference>
<evidence type="ECO:0000256" key="7">
    <source>
        <dbReference type="SAM" id="MobiDB-lite"/>
    </source>
</evidence>
<dbReference type="CDD" id="cd00086">
    <property type="entry name" value="homeodomain"/>
    <property type="match status" value="1"/>
</dbReference>
<proteinExistence type="predicted"/>
<dbReference type="GO" id="GO:0005634">
    <property type="term" value="C:nucleus"/>
    <property type="evidence" value="ECO:0007669"/>
    <property type="project" value="UniProtKB-SubCell"/>
</dbReference>
<keyword evidence="10" id="KW-1185">Reference proteome</keyword>
<organism evidence="9 10">
    <name type="scientific">Folsomia candida</name>
    <name type="common">Springtail</name>
    <dbReference type="NCBI Taxonomy" id="158441"/>
    <lineage>
        <taxon>Eukaryota</taxon>
        <taxon>Metazoa</taxon>
        <taxon>Ecdysozoa</taxon>
        <taxon>Arthropoda</taxon>
        <taxon>Hexapoda</taxon>
        <taxon>Collembola</taxon>
        <taxon>Entomobryomorpha</taxon>
        <taxon>Isotomoidea</taxon>
        <taxon>Isotomidae</taxon>
        <taxon>Proisotominae</taxon>
        <taxon>Folsomia</taxon>
    </lineage>
</organism>
<feature type="domain" description="Homeobox" evidence="8">
    <location>
        <begin position="231"/>
        <end position="291"/>
    </location>
</feature>
<evidence type="ECO:0000256" key="5">
    <source>
        <dbReference type="PROSITE-ProRule" id="PRU00108"/>
    </source>
</evidence>
<evidence type="ECO:0000256" key="1">
    <source>
        <dbReference type="ARBA" id="ARBA00004123"/>
    </source>
</evidence>
<feature type="compositionally biased region" description="Acidic residues" evidence="7">
    <location>
        <begin position="7"/>
        <end position="18"/>
    </location>
</feature>
<dbReference type="Proteomes" id="UP000198287">
    <property type="component" value="Unassembled WGS sequence"/>
</dbReference>
<dbReference type="STRING" id="158441.A0A226DH66"/>
<feature type="compositionally biased region" description="Basic and acidic residues" evidence="7">
    <location>
        <begin position="174"/>
        <end position="183"/>
    </location>
</feature>
<feature type="compositionally biased region" description="Polar residues" evidence="7">
    <location>
        <begin position="102"/>
        <end position="111"/>
    </location>
</feature>
<dbReference type="InterPro" id="IPR017970">
    <property type="entry name" value="Homeobox_CS"/>
</dbReference>
<evidence type="ECO:0000259" key="8">
    <source>
        <dbReference type="PROSITE" id="PS50071"/>
    </source>
</evidence>
<keyword evidence="2 5" id="KW-0238">DNA-binding</keyword>
<dbReference type="OrthoDB" id="6159439at2759"/>
<evidence type="ECO:0000256" key="3">
    <source>
        <dbReference type="ARBA" id="ARBA00023155"/>
    </source>
</evidence>
<dbReference type="GO" id="GO:0000978">
    <property type="term" value="F:RNA polymerase II cis-regulatory region sequence-specific DNA binding"/>
    <property type="evidence" value="ECO:0007669"/>
    <property type="project" value="TreeGrafter"/>
</dbReference>
<dbReference type="SUPFAM" id="SSF46689">
    <property type="entry name" value="Homeodomain-like"/>
    <property type="match status" value="1"/>
</dbReference>
<dbReference type="InterPro" id="IPR001356">
    <property type="entry name" value="HD"/>
</dbReference>
<dbReference type="EMBL" id="LNIX01000020">
    <property type="protein sequence ID" value="OXA44194.1"/>
    <property type="molecule type" value="Genomic_DNA"/>
</dbReference>